<evidence type="ECO:0000313" key="9">
    <source>
        <dbReference type="Proteomes" id="UP000235145"/>
    </source>
</evidence>
<dbReference type="EMBL" id="NBSK02000008">
    <property type="protein sequence ID" value="KAJ0194292.1"/>
    <property type="molecule type" value="Genomic_DNA"/>
</dbReference>
<organism evidence="8 9">
    <name type="scientific">Lactuca sativa</name>
    <name type="common">Garden lettuce</name>
    <dbReference type="NCBI Taxonomy" id="4236"/>
    <lineage>
        <taxon>Eukaryota</taxon>
        <taxon>Viridiplantae</taxon>
        <taxon>Streptophyta</taxon>
        <taxon>Embryophyta</taxon>
        <taxon>Tracheophyta</taxon>
        <taxon>Spermatophyta</taxon>
        <taxon>Magnoliopsida</taxon>
        <taxon>eudicotyledons</taxon>
        <taxon>Gunneridae</taxon>
        <taxon>Pentapetalae</taxon>
        <taxon>asterids</taxon>
        <taxon>campanulids</taxon>
        <taxon>Asterales</taxon>
        <taxon>Asteraceae</taxon>
        <taxon>Cichorioideae</taxon>
        <taxon>Cichorieae</taxon>
        <taxon>Lactucinae</taxon>
        <taxon>Lactuca</taxon>
    </lineage>
</organism>
<keyword evidence="5 6" id="KW-0472">Membrane</keyword>
<keyword evidence="3 7" id="KW-0732">Signal</keyword>
<dbReference type="GO" id="GO:0016020">
    <property type="term" value="C:membrane"/>
    <property type="evidence" value="ECO:0007669"/>
    <property type="project" value="UniProtKB-SubCell"/>
</dbReference>
<feature type="chain" id="PRO_5040457737" description="Autophagy-related protein 27" evidence="7">
    <location>
        <begin position="30"/>
        <end position="280"/>
    </location>
</feature>
<evidence type="ECO:0000256" key="4">
    <source>
        <dbReference type="ARBA" id="ARBA00022989"/>
    </source>
</evidence>
<gene>
    <name evidence="8" type="ORF">LSAT_V11C800394090</name>
</gene>
<evidence type="ECO:0008006" key="10">
    <source>
        <dbReference type="Google" id="ProtNLM"/>
    </source>
</evidence>
<feature type="transmembrane region" description="Helical" evidence="6">
    <location>
        <begin position="203"/>
        <end position="227"/>
    </location>
</feature>
<comment type="caution">
    <text evidence="8">The sequence shown here is derived from an EMBL/GenBank/DDBJ whole genome shotgun (WGS) entry which is preliminary data.</text>
</comment>
<evidence type="ECO:0000256" key="5">
    <source>
        <dbReference type="ARBA" id="ARBA00023136"/>
    </source>
</evidence>
<dbReference type="PANTHER" id="PTHR15071:SF25">
    <property type="entry name" value="AUTOPHAGY-RELATED PROTEIN 27"/>
    <property type="match status" value="1"/>
</dbReference>
<keyword evidence="9" id="KW-1185">Reference proteome</keyword>
<sequence length="280" mass="31161">MKHWKMQSRSLLLHLLNLSILYRLGVVHALSTICEFSITQENKFYSYSLASPSETFPHGVLSEDGYYKVSSNGTVVWFQLCDGMIFNHDPPRCFDCWDCGGSSRCGMGCSALMSEIKLGYPVCTAIGRTQTITTDLIDKENPDMGIVVKTWHQGSERNCSLSVSVICDSKQVQGPKTLERVGVTQITHPAGCANVLSAPGSGLGWFGTLLIILLCLFGAYFIAGAAYRYFYLGIRGIDIIPNLEFWASLPHRIRSSYMSLVRRFRGPSQSYRSSYSPVDF</sequence>
<dbReference type="PANTHER" id="PTHR15071">
    <property type="entry name" value="MANNOSE-6-PHOSPHATE RECEPTOR FAMILY MEMBER"/>
    <property type="match status" value="1"/>
</dbReference>
<feature type="signal peptide" evidence="7">
    <location>
        <begin position="1"/>
        <end position="29"/>
    </location>
</feature>
<evidence type="ECO:0000256" key="1">
    <source>
        <dbReference type="ARBA" id="ARBA00004167"/>
    </source>
</evidence>
<dbReference type="Pfam" id="PF09451">
    <property type="entry name" value="ATG27"/>
    <property type="match status" value="1"/>
</dbReference>
<dbReference type="Proteomes" id="UP000235145">
    <property type="component" value="Unassembled WGS sequence"/>
</dbReference>
<dbReference type="InterPro" id="IPR018939">
    <property type="entry name" value="Autophagy-rel_prot_27"/>
</dbReference>
<dbReference type="AlphaFoldDB" id="A0A9R1UWC5"/>
<evidence type="ECO:0000256" key="2">
    <source>
        <dbReference type="ARBA" id="ARBA00022692"/>
    </source>
</evidence>
<evidence type="ECO:0000256" key="6">
    <source>
        <dbReference type="SAM" id="Phobius"/>
    </source>
</evidence>
<evidence type="ECO:0000313" key="8">
    <source>
        <dbReference type="EMBL" id="KAJ0194292.1"/>
    </source>
</evidence>
<evidence type="ECO:0000256" key="3">
    <source>
        <dbReference type="ARBA" id="ARBA00022729"/>
    </source>
</evidence>
<dbReference type="GO" id="GO:0012505">
    <property type="term" value="C:endomembrane system"/>
    <property type="evidence" value="ECO:0007669"/>
    <property type="project" value="UniProtKB-ARBA"/>
</dbReference>
<protein>
    <recommendedName>
        <fullName evidence="10">Autophagy-related protein 27</fullName>
    </recommendedName>
</protein>
<name>A0A9R1UWC5_LACSA</name>
<proteinExistence type="predicted"/>
<evidence type="ECO:0000256" key="7">
    <source>
        <dbReference type="SAM" id="SignalP"/>
    </source>
</evidence>
<reference evidence="8 9" key="1">
    <citation type="journal article" date="2017" name="Nat. Commun.">
        <title>Genome assembly with in vitro proximity ligation data and whole-genome triplication in lettuce.</title>
        <authorList>
            <person name="Reyes-Chin-Wo S."/>
            <person name="Wang Z."/>
            <person name="Yang X."/>
            <person name="Kozik A."/>
            <person name="Arikit S."/>
            <person name="Song C."/>
            <person name="Xia L."/>
            <person name="Froenicke L."/>
            <person name="Lavelle D.O."/>
            <person name="Truco M.J."/>
            <person name="Xia R."/>
            <person name="Zhu S."/>
            <person name="Xu C."/>
            <person name="Xu H."/>
            <person name="Xu X."/>
            <person name="Cox K."/>
            <person name="Korf I."/>
            <person name="Meyers B.C."/>
            <person name="Michelmore R.W."/>
        </authorList>
    </citation>
    <scope>NUCLEOTIDE SEQUENCE [LARGE SCALE GENOMIC DNA]</scope>
    <source>
        <strain evidence="9">cv. Salinas</strain>
        <tissue evidence="8">Seedlings</tissue>
    </source>
</reference>
<comment type="subcellular location">
    <subcellularLocation>
        <location evidence="1">Membrane</location>
        <topology evidence="1">Single-pass membrane protein</topology>
    </subcellularLocation>
</comment>
<keyword evidence="4 6" id="KW-1133">Transmembrane helix</keyword>
<accession>A0A9R1UWC5</accession>
<keyword evidence="2 6" id="KW-0812">Transmembrane</keyword>